<reference evidence="1 2" key="1">
    <citation type="submission" date="2016-08" db="EMBL/GenBank/DDBJ databases">
        <title>A Parts List for Fungal Cellulosomes Revealed by Comparative Genomics.</title>
        <authorList>
            <consortium name="DOE Joint Genome Institute"/>
            <person name="Haitjema C.H."/>
            <person name="Gilmore S.P."/>
            <person name="Henske J.K."/>
            <person name="Solomon K.V."/>
            <person name="De Groot R."/>
            <person name="Kuo A."/>
            <person name="Mondo S.J."/>
            <person name="Salamov A.A."/>
            <person name="Labutti K."/>
            <person name="Zhao Z."/>
            <person name="Chiniquy J."/>
            <person name="Barry K."/>
            <person name="Brewer H.M."/>
            <person name="Purvine S.O."/>
            <person name="Wright A.T."/>
            <person name="Boxma B."/>
            <person name="Van Alen T."/>
            <person name="Hackstein J.H."/>
            <person name="Baker S.E."/>
            <person name="Grigoriev I.V."/>
            <person name="O'Malley M.A."/>
        </authorList>
    </citation>
    <scope>NUCLEOTIDE SEQUENCE [LARGE SCALE GENOMIC DNA]</scope>
    <source>
        <strain evidence="1 2">G1</strain>
    </source>
</reference>
<dbReference type="EMBL" id="MCOG01000092">
    <property type="protein sequence ID" value="ORY52773.1"/>
    <property type="molecule type" value="Genomic_DNA"/>
</dbReference>
<evidence type="ECO:0000313" key="2">
    <source>
        <dbReference type="Proteomes" id="UP000193920"/>
    </source>
</evidence>
<evidence type="ECO:0000313" key="1">
    <source>
        <dbReference type="EMBL" id="ORY52773.1"/>
    </source>
</evidence>
<sequence>MTSNTEIDNNVDYEFRIVSSTLSPLTNEESLNLLSLIQPYLNITKIKNSYKKFQSRTFTCSFNIQSNFELQRAIYGQYDIIHISKNCCALHFYFTSPKYTVEKICFYIFRFSISLLSAYLINKKLKGLLLNSNSNNNNNNNKLSTGNISNTNNSMFSTTIKNIINFKDTINDNMTLSSPSISVPLSKNSVSSPNYYNIILKSLTQNSTEIKNYLLKIIPFYLSYKLTIFSKFGFFLWNNYPVNYVPVVIENNDMDGNSITNSLSSESFRSMKSDNKELFLVNKNTLAKEIGFWAFLKKIFA</sequence>
<comment type="caution">
    <text evidence="1">The sequence shown here is derived from an EMBL/GenBank/DDBJ whole genome shotgun (WGS) entry which is preliminary data.</text>
</comment>
<dbReference type="AlphaFoldDB" id="A0A1Y2D0G1"/>
<protein>
    <submittedName>
        <fullName evidence="1">Uncharacterized protein</fullName>
    </submittedName>
</protein>
<proteinExistence type="predicted"/>
<gene>
    <name evidence="1" type="ORF">LY90DRAFT_670431</name>
</gene>
<name>A0A1Y2D0G1_9FUNG</name>
<dbReference type="Proteomes" id="UP000193920">
    <property type="component" value="Unassembled WGS sequence"/>
</dbReference>
<keyword evidence="2" id="KW-1185">Reference proteome</keyword>
<organism evidence="1 2">
    <name type="scientific">Neocallimastix californiae</name>
    <dbReference type="NCBI Taxonomy" id="1754190"/>
    <lineage>
        <taxon>Eukaryota</taxon>
        <taxon>Fungi</taxon>
        <taxon>Fungi incertae sedis</taxon>
        <taxon>Chytridiomycota</taxon>
        <taxon>Chytridiomycota incertae sedis</taxon>
        <taxon>Neocallimastigomycetes</taxon>
        <taxon>Neocallimastigales</taxon>
        <taxon>Neocallimastigaceae</taxon>
        <taxon>Neocallimastix</taxon>
    </lineage>
</organism>
<accession>A0A1Y2D0G1</accession>